<evidence type="ECO:0000313" key="3">
    <source>
        <dbReference type="Proteomes" id="UP000326570"/>
    </source>
</evidence>
<evidence type="ECO:0000256" key="1">
    <source>
        <dbReference type="SAM" id="MobiDB-lite"/>
    </source>
</evidence>
<proteinExistence type="predicted"/>
<keyword evidence="3" id="KW-1185">Reference proteome</keyword>
<dbReference type="RefSeq" id="WP_150902821.1">
    <property type="nucleotide sequence ID" value="NZ_VTWT01000002.1"/>
</dbReference>
<feature type="region of interest" description="Disordered" evidence="1">
    <location>
        <begin position="23"/>
        <end position="94"/>
    </location>
</feature>
<comment type="caution">
    <text evidence="2">The sequence shown here is derived from an EMBL/GenBank/DDBJ whole genome shotgun (WGS) entry which is preliminary data.</text>
</comment>
<dbReference type="Proteomes" id="UP000326570">
    <property type="component" value="Unassembled WGS sequence"/>
</dbReference>
<dbReference type="EMBL" id="VTWT01000002">
    <property type="protein sequence ID" value="KAA9340894.1"/>
    <property type="molecule type" value="Genomic_DNA"/>
</dbReference>
<reference evidence="2 3" key="1">
    <citation type="submission" date="2019-09" db="EMBL/GenBank/DDBJ databases">
        <title>Genome sequence of Adhaeribacter sp. M2.</title>
        <authorList>
            <person name="Srinivasan S."/>
        </authorList>
    </citation>
    <scope>NUCLEOTIDE SEQUENCE [LARGE SCALE GENOMIC DNA]</scope>
    <source>
        <strain evidence="2 3">M2</strain>
    </source>
</reference>
<dbReference type="AlphaFoldDB" id="A0A5N1J506"/>
<gene>
    <name evidence="2" type="ORF">F0P94_05540</name>
</gene>
<protein>
    <recommendedName>
        <fullName evidence="4">Lipoprotein</fullName>
    </recommendedName>
</protein>
<feature type="compositionally biased region" description="Polar residues" evidence="1">
    <location>
        <begin position="38"/>
        <end position="50"/>
    </location>
</feature>
<name>A0A5N1J506_9BACT</name>
<sequence>MKKLFLIIFGAAAFTFQSCIGKDSTADKDNVIDDGMETSENTLGTGSTRPSDVHGEQARKPLKSSTTEGFDTVNTEMGKKPIETGITPGNEKER</sequence>
<dbReference type="PROSITE" id="PS51257">
    <property type="entry name" value="PROKAR_LIPOPROTEIN"/>
    <property type="match status" value="1"/>
</dbReference>
<evidence type="ECO:0000313" key="2">
    <source>
        <dbReference type="EMBL" id="KAA9340894.1"/>
    </source>
</evidence>
<evidence type="ECO:0008006" key="4">
    <source>
        <dbReference type="Google" id="ProtNLM"/>
    </source>
</evidence>
<organism evidence="2 3">
    <name type="scientific">Adhaeribacter soli</name>
    <dbReference type="NCBI Taxonomy" id="2607655"/>
    <lineage>
        <taxon>Bacteria</taxon>
        <taxon>Pseudomonadati</taxon>
        <taxon>Bacteroidota</taxon>
        <taxon>Cytophagia</taxon>
        <taxon>Cytophagales</taxon>
        <taxon>Hymenobacteraceae</taxon>
        <taxon>Adhaeribacter</taxon>
    </lineage>
</organism>
<accession>A0A5N1J506</accession>
<feature type="compositionally biased region" description="Polar residues" evidence="1">
    <location>
        <begin position="63"/>
        <end position="75"/>
    </location>
</feature>